<name>A0AAV7KWS8_PLEWA</name>
<keyword evidence="3" id="KW-1185">Reference proteome</keyword>
<accession>A0AAV7KWS8</accession>
<feature type="compositionally biased region" description="Low complexity" evidence="1">
    <location>
        <begin position="196"/>
        <end position="205"/>
    </location>
</feature>
<protein>
    <submittedName>
        <fullName evidence="2">Uncharacterized protein</fullName>
    </submittedName>
</protein>
<comment type="caution">
    <text evidence="2">The sequence shown here is derived from an EMBL/GenBank/DDBJ whole genome shotgun (WGS) entry which is preliminary data.</text>
</comment>
<dbReference type="EMBL" id="JANPWB010000016">
    <property type="protein sequence ID" value="KAJ1079985.1"/>
    <property type="molecule type" value="Genomic_DNA"/>
</dbReference>
<evidence type="ECO:0000256" key="1">
    <source>
        <dbReference type="SAM" id="MobiDB-lite"/>
    </source>
</evidence>
<reference evidence="2" key="1">
    <citation type="journal article" date="2022" name="bioRxiv">
        <title>Sequencing and chromosome-scale assembly of the giantPleurodeles waltlgenome.</title>
        <authorList>
            <person name="Brown T."/>
            <person name="Elewa A."/>
            <person name="Iarovenko S."/>
            <person name="Subramanian E."/>
            <person name="Araus A.J."/>
            <person name="Petzold A."/>
            <person name="Susuki M."/>
            <person name="Suzuki K.-i.T."/>
            <person name="Hayashi T."/>
            <person name="Toyoda A."/>
            <person name="Oliveira C."/>
            <person name="Osipova E."/>
            <person name="Leigh N.D."/>
            <person name="Simon A."/>
            <person name="Yun M.H."/>
        </authorList>
    </citation>
    <scope>NUCLEOTIDE SEQUENCE</scope>
    <source>
        <strain evidence="2">20211129_DDA</strain>
        <tissue evidence="2">Liver</tissue>
    </source>
</reference>
<dbReference type="AlphaFoldDB" id="A0AAV7KWS8"/>
<gene>
    <name evidence="2" type="ORF">NDU88_000207</name>
</gene>
<organism evidence="2 3">
    <name type="scientific">Pleurodeles waltl</name>
    <name type="common">Iberian ribbed newt</name>
    <dbReference type="NCBI Taxonomy" id="8319"/>
    <lineage>
        <taxon>Eukaryota</taxon>
        <taxon>Metazoa</taxon>
        <taxon>Chordata</taxon>
        <taxon>Craniata</taxon>
        <taxon>Vertebrata</taxon>
        <taxon>Euteleostomi</taxon>
        <taxon>Amphibia</taxon>
        <taxon>Batrachia</taxon>
        <taxon>Caudata</taxon>
        <taxon>Salamandroidea</taxon>
        <taxon>Salamandridae</taxon>
        <taxon>Pleurodelinae</taxon>
        <taxon>Pleurodeles</taxon>
    </lineage>
</organism>
<evidence type="ECO:0000313" key="3">
    <source>
        <dbReference type="Proteomes" id="UP001066276"/>
    </source>
</evidence>
<feature type="region of interest" description="Disordered" evidence="1">
    <location>
        <begin position="173"/>
        <end position="205"/>
    </location>
</feature>
<sequence length="205" mass="22773">MHDHWPGFCSSLSPPGSSCTASLASQLCPKGRHVFCVTRRRHEAATVYRQGQHGRQRHGLDVPTRDSNSCHAPPLCDPIVNAPVPTCVPQRSMFFGPNIHMVIVEEWYSYGDCGRVEITWWLWESGIHMVTGGTLVLQEPCTMHPSWLMLGERRCAPRVCSCPAALHQRRTPAALMSSEASARPGWRGMQDRSSSDVRGSGRLRG</sequence>
<proteinExistence type="predicted"/>
<dbReference type="Proteomes" id="UP001066276">
    <property type="component" value="Chromosome 12"/>
</dbReference>
<evidence type="ECO:0000313" key="2">
    <source>
        <dbReference type="EMBL" id="KAJ1079985.1"/>
    </source>
</evidence>